<evidence type="ECO:0000256" key="3">
    <source>
        <dbReference type="ARBA" id="ARBA00012180"/>
    </source>
</evidence>
<evidence type="ECO:0000256" key="4">
    <source>
        <dbReference type="ARBA" id="ARBA00022722"/>
    </source>
</evidence>
<dbReference type="InterPro" id="IPR012337">
    <property type="entry name" value="RNaseH-like_sf"/>
</dbReference>
<evidence type="ECO:0000313" key="9">
    <source>
        <dbReference type="EMBL" id="PBK95494.1"/>
    </source>
</evidence>
<sequence length="199" mass="22309">MRYFAVCPCGCNELFDPCHNFKLVFTDGACSNNGQPNATSGIGIAMGTAPDYRRSISIDDSIDRGKPRTSQRAELLAAIRGLKRIDEVDMGFVDHVQHSDAAHKTHPNFLGIRENLPKFVVVTDSRYVVDGMTRWLPEWKKNSWRTSQGVEPANVDLFDDLDNLVTQYEMMGFQVGFWKIGREDNHEADSLAKQAARAA</sequence>
<dbReference type="GO" id="GO:0046872">
    <property type="term" value="F:metal ion binding"/>
    <property type="evidence" value="ECO:0007669"/>
    <property type="project" value="UniProtKB-KW"/>
</dbReference>
<dbReference type="Proteomes" id="UP000217790">
    <property type="component" value="Unassembled WGS sequence"/>
</dbReference>
<dbReference type="PANTHER" id="PTHR10642">
    <property type="entry name" value="RIBONUCLEASE H1"/>
    <property type="match status" value="1"/>
</dbReference>
<dbReference type="Gene3D" id="3.30.420.10">
    <property type="entry name" value="Ribonuclease H-like superfamily/Ribonuclease H"/>
    <property type="match status" value="1"/>
</dbReference>
<evidence type="ECO:0000256" key="6">
    <source>
        <dbReference type="ARBA" id="ARBA00022759"/>
    </source>
</evidence>
<reference evidence="10" key="1">
    <citation type="journal article" date="2017" name="Nat. Ecol. Evol.">
        <title>Genome expansion and lineage-specific genetic innovations in the forest pathogenic fungi Armillaria.</title>
        <authorList>
            <person name="Sipos G."/>
            <person name="Prasanna A.N."/>
            <person name="Walter M.C."/>
            <person name="O'Connor E."/>
            <person name="Balint B."/>
            <person name="Krizsan K."/>
            <person name="Kiss B."/>
            <person name="Hess J."/>
            <person name="Varga T."/>
            <person name="Slot J."/>
            <person name="Riley R."/>
            <person name="Boka B."/>
            <person name="Rigling D."/>
            <person name="Barry K."/>
            <person name="Lee J."/>
            <person name="Mihaltcheva S."/>
            <person name="LaButti K."/>
            <person name="Lipzen A."/>
            <person name="Waldron R."/>
            <person name="Moloney N.M."/>
            <person name="Sperisen C."/>
            <person name="Kredics L."/>
            <person name="Vagvoelgyi C."/>
            <person name="Patrignani A."/>
            <person name="Fitzpatrick D."/>
            <person name="Nagy I."/>
            <person name="Doyle S."/>
            <person name="Anderson J.B."/>
            <person name="Grigoriev I.V."/>
            <person name="Gueldener U."/>
            <person name="Muensterkoetter M."/>
            <person name="Nagy L.G."/>
        </authorList>
    </citation>
    <scope>NUCLEOTIDE SEQUENCE [LARGE SCALE GENOMIC DNA]</scope>
    <source>
        <strain evidence="10">Ar21-2</strain>
    </source>
</reference>
<keyword evidence="7" id="KW-0378">Hydrolase</keyword>
<keyword evidence="10" id="KW-1185">Reference proteome</keyword>
<dbReference type="AlphaFoldDB" id="A0A2H3DNP4"/>
<dbReference type="EC" id="3.1.26.4" evidence="3"/>
<evidence type="ECO:0000256" key="1">
    <source>
        <dbReference type="ARBA" id="ARBA00000077"/>
    </source>
</evidence>
<dbReference type="SUPFAM" id="SSF53098">
    <property type="entry name" value="Ribonuclease H-like"/>
    <property type="match status" value="1"/>
</dbReference>
<name>A0A2H3DNP4_ARMGA</name>
<feature type="domain" description="RNase H type-1" evidence="8">
    <location>
        <begin position="18"/>
        <end position="197"/>
    </location>
</feature>
<dbReference type="OMA" id="CERKELM"/>
<dbReference type="EMBL" id="KZ293652">
    <property type="protein sequence ID" value="PBK95494.1"/>
    <property type="molecule type" value="Genomic_DNA"/>
</dbReference>
<accession>A0A2H3DNP4</accession>
<evidence type="ECO:0000256" key="7">
    <source>
        <dbReference type="ARBA" id="ARBA00022801"/>
    </source>
</evidence>
<comment type="catalytic activity">
    <reaction evidence="1">
        <text>Endonucleolytic cleavage to 5'-phosphomonoester.</text>
        <dbReference type="EC" id="3.1.26.4"/>
    </reaction>
</comment>
<dbReference type="STRING" id="47427.A0A2H3DNP4"/>
<dbReference type="GO" id="GO:0004523">
    <property type="term" value="F:RNA-DNA hybrid ribonuclease activity"/>
    <property type="evidence" value="ECO:0007669"/>
    <property type="project" value="UniProtKB-EC"/>
</dbReference>
<dbReference type="PANTHER" id="PTHR10642:SF26">
    <property type="entry name" value="RIBONUCLEASE H1"/>
    <property type="match status" value="1"/>
</dbReference>
<evidence type="ECO:0000256" key="5">
    <source>
        <dbReference type="ARBA" id="ARBA00022723"/>
    </source>
</evidence>
<comment type="similarity">
    <text evidence="2">Belongs to the RNase H family.</text>
</comment>
<gene>
    <name evidence="9" type="ORF">ARMGADRAFT_990471</name>
</gene>
<dbReference type="Pfam" id="PF00075">
    <property type="entry name" value="RNase_H"/>
    <property type="match status" value="1"/>
</dbReference>
<dbReference type="GO" id="GO:0003676">
    <property type="term" value="F:nucleic acid binding"/>
    <property type="evidence" value="ECO:0007669"/>
    <property type="project" value="InterPro"/>
</dbReference>
<dbReference type="OrthoDB" id="407198at2759"/>
<keyword evidence="6" id="KW-0255">Endonuclease</keyword>
<dbReference type="InterPro" id="IPR036397">
    <property type="entry name" value="RNaseH_sf"/>
</dbReference>
<keyword evidence="5" id="KW-0479">Metal-binding</keyword>
<dbReference type="CDD" id="cd13934">
    <property type="entry name" value="RNase_H_Dikarya_like"/>
    <property type="match status" value="1"/>
</dbReference>
<protein>
    <recommendedName>
        <fullName evidence="3">ribonuclease H</fullName>
        <ecNumber evidence="3">3.1.26.4</ecNumber>
    </recommendedName>
</protein>
<evidence type="ECO:0000259" key="8">
    <source>
        <dbReference type="PROSITE" id="PS50879"/>
    </source>
</evidence>
<dbReference type="GO" id="GO:0043137">
    <property type="term" value="P:DNA replication, removal of RNA primer"/>
    <property type="evidence" value="ECO:0007669"/>
    <property type="project" value="TreeGrafter"/>
</dbReference>
<proteinExistence type="inferred from homology"/>
<organism evidence="9 10">
    <name type="scientific">Armillaria gallica</name>
    <name type="common">Bulbous honey fungus</name>
    <name type="synonym">Armillaria bulbosa</name>
    <dbReference type="NCBI Taxonomy" id="47427"/>
    <lineage>
        <taxon>Eukaryota</taxon>
        <taxon>Fungi</taxon>
        <taxon>Dikarya</taxon>
        <taxon>Basidiomycota</taxon>
        <taxon>Agaricomycotina</taxon>
        <taxon>Agaricomycetes</taxon>
        <taxon>Agaricomycetidae</taxon>
        <taxon>Agaricales</taxon>
        <taxon>Marasmiineae</taxon>
        <taxon>Physalacriaceae</taxon>
        <taxon>Armillaria</taxon>
    </lineage>
</organism>
<dbReference type="PROSITE" id="PS50879">
    <property type="entry name" value="RNASE_H_1"/>
    <property type="match status" value="1"/>
</dbReference>
<evidence type="ECO:0000256" key="2">
    <source>
        <dbReference type="ARBA" id="ARBA00005300"/>
    </source>
</evidence>
<keyword evidence="4" id="KW-0540">Nuclease</keyword>
<dbReference type="InterPro" id="IPR050092">
    <property type="entry name" value="RNase_H"/>
</dbReference>
<dbReference type="InParanoid" id="A0A2H3DNP4"/>
<dbReference type="InterPro" id="IPR002156">
    <property type="entry name" value="RNaseH_domain"/>
</dbReference>
<evidence type="ECO:0000313" key="10">
    <source>
        <dbReference type="Proteomes" id="UP000217790"/>
    </source>
</evidence>